<dbReference type="EMBL" id="BTRK01000006">
    <property type="protein sequence ID" value="GMR56576.1"/>
    <property type="molecule type" value="Genomic_DNA"/>
</dbReference>
<comment type="caution">
    <text evidence="1">The sequence shown here is derived from an EMBL/GenBank/DDBJ whole genome shotgun (WGS) entry which is preliminary data.</text>
</comment>
<dbReference type="GO" id="GO:0009235">
    <property type="term" value="P:cobalamin metabolic process"/>
    <property type="evidence" value="ECO:0007669"/>
    <property type="project" value="InterPro"/>
</dbReference>
<dbReference type="GO" id="GO:0005739">
    <property type="term" value="C:mitochondrion"/>
    <property type="evidence" value="ECO:0007669"/>
    <property type="project" value="TreeGrafter"/>
</dbReference>
<accession>A0AAN5D564</accession>
<keyword evidence="2" id="KW-1185">Reference proteome</keyword>
<evidence type="ECO:0000313" key="2">
    <source>
        <dbReference type="Proteomes" id="UP001328107"/>
    </source>
</evidence>
<reference evidence="2" key="1">
    <citation type="submission" date="2022-10" db="EMBL/GenBank/DDBJ databases">
        <title>Genome assembly of Pristionchus species.</title>
        <authorList>
            <person name="Yoshida K."/>
            <person name="Sommer R.J."/>
        </authorList>
    </citation>
    <scope>NUCLEOTIDE SEQUENCE [LARGE SCALE GENOMIC DNA]</scope>
    <source>
        <strain evidence="2">RS5460</strain>
    </source>
</reference>
<evidence type="ECO:0000313" key="1">
    <source>
        <dbReference type="EMBL" id="GMR56576.1"/>
    </source>
</evidence>
<name>A0AAN5D564_9BILA</name>
<gene>
    <name evidence="1" type="ORF">PMAYCL1PPCAC_26771</name>
</gene>
<dbReference type="Pfam" id="PF10229">
    <property type="entry name" value="MMADHC"/>
    <property type="match status" value="1"/>
</dbReference>
<dbReference type="Proteomes" id="UP001328107">
    <property type="component" value="Unassembled WGS sequence"/>
</dbReference>
<feature type="non-terminal residue" evidence="1">
    <location>
        <position position="78"/>
    </location>
</feature>
<feature type="non-terminal residue" evidence="1">
    <location>
        <position position="1"/>
    </location>
</feature>
<sequence length="78" mass="8542">LQRRGYWTNFVDPSSGNNSDIAGRPCLGKMTDGAYRKMAFKIEDLGCCKVLQHAAWGSPVFVGTIFTDASVESQIVLD</sequence>
<protein>
    <submittedName>
        <fullName evidence="1">Uncharacterized protein</fullName>
    </submittedName>
</protein>
<dbReference type="InterPro" id="IPR019362">
    <property type="entry name" value="MMADHC"/>
</dbReference>
<organism evidence="1 2">
    <name type="scientific">Pristionchus mayeri</name>
    <dbReference type="NCBI Taxonomy" id="1317129"/>
    <lineage>
        <taxon>Eukaryota</taxon>
        <taxon>Metazoa</taxon>
        <taxon>Ecdysozoa</taxon>
        <taxon>Nematoda</taxon>
        <taxon>Chromadorea</taxon>
        <taxon>Rhabditida</taxon>
        <taxon>Rhabditina</taxon>
        <taxon>Diplogasteromorpha</taxon>
        <taxon>Diplogasteroidea</taxon>
        <taxon>Neodiplogasteridae</taxon>
        <taxon>Pristionchus</taxon>
    </lineage>
</organism>
<dbReference type="PANTHER" id="PTHR13192">
    <property type="entry name" value="MY011 PROTEIN"/>
    <property type="match status" value="1"/>
</dbReference>
<dbReference type="AlphaFoldDB" id="A0AAN5D564"/>
<dbReference type="PANTHER" id="PTHR13192:SF3">
    <property type="entry name" value="COBALAMIN TRAFFICKING PROTEIN CBLD"/>
    <property type="match status" value="1"/>
</dbReference>
<proteinExistence type="predicted"/>